<dbReference type="InterPro" id="IPR008979">
    <property type="entry name" value="Galactose-bd-like_sf"/>
</dbReference>
<reference evidence="3" key="3">
    <citation type="submission" date="2015-06" db="UniProtKB">
        <authorList>
            <consortium name="EnsemblMetazoa"/>
        </authorList>
    </citation>
    <scope>IDENTIFICATION</scope>
</reference>
<feature type="domain" description="F5/8 type C" evidence="1">
    <location>
        <begin position="1"/>
        <end position="112"/>
    </location>
</feature>
<dbReference type="Gene3D" id="2.60.120.260">
    <property type="entry name" value="Galactose-binding domain-like"/>
    <property type="match status" value="1"/>
</dbReference>
<dbReference type="OrthoDB" id="9973968at2759"/>
<dbReference type="EMBL" id="AMQN01006113">
    <property type="status" value="NOT_ANNOTATED_CDS"/>
    <property type="molecule type" value="Genomic_DNA"/>
</dbReference>
<organism evidence="2">
    <name type="scientific">Capitella teleta</name>
    <name type="common">Polychaete worm</name>
    <dbReference type="NCBI Taxonomy" id="283909"/>
    <lineage>
        <taxon>Eukaryota</taxon>
        <taxon>Metazoa</taxon>
        <taxon>Spiralia</taxon>
        <taxon>Lophotrochozoa</taxon>
        <taxon>Annelida</taxon>
        <taxon>Polychaeta</taxon>
        <taxon>Sedentaria</taxon>
        <taxon>Scolecida</taxon>
        <taxon>Capitellidae</taxon>
        <taxon>Capitella</taxon>
    </lineage>
</organism>
<protein>
    <recommendedName>
        <fullName evidence="1">F5/8 type C domain-containing protein</fullName>
    </recommendedName>
</protein>
<dbReference type="CDD" id="cd00057">
    <property type="entry name" value="FA58C"/>
    <property type="match status" value="1"/>
</dbReference>
<dbReference type="EMBL" id="KB297637">
    <property type="protein sequence ID" value="ELU10283.1"/>
    <property type="molecule type" value="Genomic_DNA"/>
</dbReference>
<dbReference type="HOGENOM" id="CLU_030066_5_1_1"/>
<gene>
    <name evidence="2" type="ORF">CAPTEDRAFT_46630</name>
</gene>
<feature type="non-terminal residue" evidence="2">
    <location>
        <position position="115"/>
    </location>
</feature>
<reference evidence="4" key="1">
    <citation type="submission" date="2012-12" db="EMBL/GenBank/DDBJ databases">
        <authorList>
            <person name="Hellsten U."/>
            <person name="Grimwood J."/>
            <person name="Chapman J.A."/>
            <person name="Shapiro H."/>
            <person name="Aerts A."/>
            <person name="Otillar R.P."/>
            <person name="Terry A.Y."/>
            <person name="Boore J.L."/>
            <person name="Simakov O."/>
            <person name="Marletaz F."/>
            <person name="Cho S.-J."/>
            <person name="Edsinger-Gonzales E."/>
            <person name="Havlak P."/>
            <person name="Kuo D.-H."/>
            <person name="Larsson T."/>
            <person name="Lv J."/>
            <person name="Arendt D."/>
            <person name="Savage R."/>
            <person name="Osoegawa K."/>
            <person name="de Jong P."/>
            <person name="Lindberg D.R."/>
            <person name="Seaver E.C."/>
            <person name="Weisblat D.A."/>
            <person name="Putnam N.H."/>
            <person name="Grigoriev I.V."/>
            <person name="Rokhsar D.S."/>
        </authorList>
    </citation>
    <scope>NUCLEOTIDE SEQUENCE</scope>
    <source>
        <strain evidence="4">I ESC-2004</strain>
    </source>
</reference>
<evidence type="ECO:0000313" key="3">
    <source>
        <dbReference type="EnsemblMetazoa" id="CapteP46630"/>
    </source>
</evidence>
<reference evidence="2 4" key="2">
    <citation type="journal article" date="2013" name="Nature">
        <title>Insights into bilaterian evolution from three spiralian genomes.</title>
        <authorList>
            <person name="Simakov O."/>
            <person name="Marletaz F."/>
            <person name="Cho S.J."/>
            <person name="Edsinger-Gonzales E."/>
            <person name="Havlak P."/>
            <person name="Hellsten U."/>
            <person name="Kuo D.H."/>
            <person name="Larsson T."/>
            <person name="Lv J."/>
            <person name="Arendt D."/>
            <person name="Savage R."/>
            <person name="Osoegawa K."/>
            <person name="de Jong P."/>
            <person name="Grimwood J."/>
            <person name="Chapman J.A."/>
            <person name="Shapiro H."/>
            <person name="Aerts A."/>
            <person name="Otillar R.P."/>
            <person name="Terry A.Y."/>
            <person name="Boore J.L."/>
            <person name="Grigoriev I.V."/>
            <person name="Lindberg D.R."/>
            <person name="Seaver E.C."/>
            <person name="Weisblat D.A."/>
            <person name="Putnam N.H."/>
            <person name="Rokhsar D.S."/>
        </authorList>
    </citation>
    <scope>NUCLEOTIDE SEQUENCE</scope>
    <source>
        <strain evidence="2 4">I ESC-2004</strain>
    </source>
</reference>
<dbReference type="Proteomes" id="UP000014760">
    <property type="component" value="Unassembled WGS sequence"/>
</dbReference>
<dbReference type="EnsemblMetazoa" id="CapteT46630">
    <property type="protein sequence ID" value="CapteP46630"/>
    <property type="gene ID" value="CapteG46630"/>
</dbReference>
<feature type="non-terminal residue" evidence="2">
    <location>
        <position position="1"/>
    </location>
</feature>
<dbReference type="AlphaFoldDB" id="R7UUH4"/>
<dbReference type="Pfam" id="PF00754">
    <property type="entry name" value="F5_F8_type_C"/>
    <property type="match status" value="1"/>
</dbReference>
<dbReference type="PANTHER" id="PTHR24543">
    <property type="entry name" value="MULTICOPPER OXIDASE-RELATED"/>
    <property type="match status" value="1"/>
</dbReference>
<evidence type="ECO:0000313" key="4">
    <source>
        <dbReference type="Proteomes" id="UP000014760"/>
    </source>
</evidence>
<evidence type="ECO:0000259" key="1">
    <source>
        <dbReference type="PROSITE" id="PS50022"/>
    </source>
</evidence>
<sequence>GRTNGWVRHRQDPDPWLQVDFRRLRPVLAIETSGNKKQAGSFTRTYGISYSQDGSQWTVVMHNGVRKVFGGNFDHKTPVRHYFNPWILTRFLRFHPIKYNGVGCLRWELYTCNNQ</sequence>
<dbReference type="PROSITE" id="PS50022">
    <property type="entry name" value="FA58C_3"/>
    <property type="match status" value="1"/>
</dbReference>
<evidence type="ECO:0000313" key="2">
    <source>
        <dbReference type="EMBL" id="ELU10283.1"/>
    </source>
</evidence>
<dbReference type="SUPFAM" id="SSF49785">
    <property type="entry name" value="Galactose-binding domain-like"/>
    <property type="match status" value="1"/>
</dbReference>
<dbReference type="InterPro" id="IPR000421">
    <property type="entry name" value="FA58C"/>
</dbReference>
<accession>R7UUH4</accession>
<proteinExistence type="predicted"/>
<dbReference type="STRING" id="283909.R7UUH4"/>
<keyword evidence="4" id="KW-1185">Reference proteome</keyword>
<name>R7UUH4_CAPTE</name>